<evidence type="ECO:0000256" key="1">
    <source>
        <dbReference type="SAM" id="MobiDB-lite"/>
    </source>
</evidence>
<reference evidence="2 3" key="1">
    <citation type="journal article" date="2016" name="Microbes Environ.">
        <title>Phylogenetically diverse aerobic anoxygenic phototrophic bacteria isolated from epilithic biofilms in Tama river, Japan.</title>
        <authorList>
            <person name="Hirose S."/>
            <person name="Matsuura K."/>
            <person name="Haruta S."/>
        </authorList>
    </citation>
    <scope>NUCLEOTIDE SEQUENCE [LARGE SCALE GENOMIC DNA]</scope>
    <source>
        <strain evidence="2 3">S08</strain>
    </source>
</reference>
<dbReference type="Proteomes" id="UP000831327">
    <property type="component" value="Chromosome"/>
</dbReference>
<feature type="region of interest" description="Disordered" evidence="1">
    <location>
        <begin position="1"/>
        <end position="41"/>
    </location>
</feature>
<dbReference type="EMBL" id="AP025637">
    <property type="protein sequence ID" value="BDG70405.1"/>
    <property type="molecule type" value="Genomic_DNA"/>
</dbReference>
<gene>
    <name evidence="2" type="ORF">Rmf_03340</name>
</gene>
<proteinExistence type="predicted"/>
<feature type="compositionally biased region" description="Low complexity" evidence="1">
    <location>
        <begin position="15"/>
        <end position="37"/>
    </location>
</feature>
<keyword evidence="3" id="KW-1185">Reference proteome</keyword>
<organism evidence="2 3">
    <name type="scientific">Roseomonas fluvialis</name>
    <dbReference type="NCBI Taxonomy" id="1750527"/>
    <lineage>
        <taxon>Bacteria</taxon>
        <taxon>Pseudomonadati</taxon>
        <taxon>Pseudomonadota</taxon>
        <taxon>Alphaproteobacteria</taxon>
        <taxon>Acetobacterales</taxon>
        <taxon>Roseomonadaceae</taxon>
        <taxon>Roseomonas</taxon>
    </lineage>
</organism>
<name>A0ABM9BQY2_9PROT</name>
<sequence>MRRHIGRIARHDEGGAAAPARNGAAGRHAAPRLGRAGPPLPRQCTVMRWRAITAFAASAAPMT</sequence>
<evidence type="ECO:0000313" key="2">
    <source>
        <dbReference type="EMBL" id="BDG70405.1"/>
    </source>
</evidence>
<evidence type="ECO:0000313" key="3">
    <source>
        <dbReference type="Proteomes" id="UP000831327"/>
    </source>
</evidence>
<accession>A0ABM9BQY2</accession>
<protein>
    <submittedName>
        <fullName evidence="2">Uncharacterized protein</fullName>
    </submittedName>
</protein>